<gene>
    <name evidence="4" type="ORF">G5714_024026</name>
</gene>
<dbReference type="SMART" id="SM00407">
    <property type="entry name" value="IGc1"/>
    <property type="match status" value="1"/>
</dbReference>
<proteinExistence type="predicted"/>
<dbReference type="InterPro" id="IPR037055">
    <property type="entry name" value="MHC_I-like_Ag-recog_sf"/>
</dbReference>
<dbReference type="InterPro" id="IPR007110">
    <property type="entry name" value="Ig-like_dom"/>
</dbReference>
<dbReference type="SUPFAM" id="SSF54452">
    <property type="entry name" value="MHC antigen-recognition domain"/>
    <property type="match status" value="1"/>
</dbReference>
<feature type="domain" description="Ig-like" evidence="3">
    <location>
        <begin position="175"/>
        <end position="263"/>
    </location>
</feature>
<keyword evidence="5" id="KW-1185">Reference proteome</keyword>
<dbReference type="AlphaFoldDB" id="A0A7J6BIU2"/>
<dbReference type="InterPro" id="IPR036179">
    <property type="entry name" value="Ig-like_dom_sf"/>
</dbReference>
<dbReference type="PROSITE" id="PS50835">
    <property type="entry name" value="IG_LIKE"/>
    <property type="match status" value="1"/>
</dbReference>
<evidence type="ECO:0000256" key="1">
    <source>
        <dbReference type="ARBA" id="ARBA00023180"/>
    </source>
</evidence>
<evidence type="ECO:0000313" key="4">
    <source>
        <dbReference type="EMBL" id="KAF4094948.1"/>
    </source>
</evidence>
<protein>
    <recommendedName>
        <fullName evidence="3">Ig-like domain-containing protein</fullName>
    </recommendedName>
</protein>
<dbReference type="InterPro" id="IPR003006">
    <property type="entry name" value="Ig/MHC_CS"/>
</dbReference>
<evidence type="ECO:0000313" key="5">
    <source>
        <dbReference type="Proteomes" id="UP000579812"/>
    </source>
</evidence>
<dbReference type="PANTHER" id="PTHR16675:SF191">
    <property type="entry name" value="CLASS I HISTOCOMPATIBILITY ANTIGEN, F10 ALPHA CHAIN-LIKE-RELATED"/>
    <property type="match status" value="1"/>
</dbReference>
<evidence type="ECO:0000259" key="3">
    <source>
        <dbReference type="PROSITE" id="PS50835"/>
    </source>
</evidence>
<keyword evidence="1" id="KW-0325">Glycoprotein</keyword>
<organism evidence="4 5">
    <name type="scientific">Onychostoma macrolepis</name>
    <dbReference type="NCBI Taxonomy" id="369639"/>
    <lineage>
        <taxon>Eukaryota</taxon>
        <taxon>Metazoa</taxon>
        <taxon>Chordata</taxon>
        <taxon>Craniata</taxon>
        <taxon>Vertebrata</taxon>
        <taxon>Euteleostomi</taxon>
        <taxon>Actinopterygii</taxon>
        <taxon>Neopterygii</taxon>
        <taxon>Teleostei</taxon>
        <taxon>Ostariophysi</taxon>
        <taxon>Cypriniformes</taxon>
        <taxon>Cyprinidae</taxon>
        <taxon>Acrossocheilinae</taxon>
        <taxon>Onychostoma</taxon>
    </lineage>
</organism>
<dbReference type="Proteomes" id="UP000579812">
    <property type="component" value="Unassembled WGS sequence"/>
</dbReference>
<dbReference type="InterPro" id="IPR013783">
    <property type="entry name" value="Ig-like_fold"/>
</dbReference>
<dbReference type="GO" id="GO:0009897">
    <property type="term" value="C:external side of plasma membrane"/>
    <property type="evidence" value="ECO:0007669"/>
    <property type="project" value="TreeGrafter"/>
</dbReference>
<evidence type="ECO:0000256" key="2">
    <source>
        <dbReference type="ARBA" id="ARBA00023319"/>
    </source>
</evidence>
<name>A0A7J6BIU2_9TELE</name>
<comment type="caution">
    <text evidence="4">The sequence shown here is derived from an EMBL/GenBank/DDBJ whole genome shotgun (WGS) entry which is preliminary data.</text>
</comment>
<sequence length="276" mass="31237">MLLTYIKGETPFPKFSATFMLDDVIVGHYNTETKNYVARGNTTNEDDVVDPKHFRAISEHLQNHLTDRSSYLKPVNSTEGPLVYQLMGVCELFDNDKSGQLVTKGAFGGSTTDELRFFDDKFTISYDVNYTAQEMKPFLDLTTWRHKHLYYPACITTLKNYLKIRGTQVNRKVKPRVRLIQRASSDSGGSRLSCLATGFYPRHINLTLFIDGQPVADHEITGGDLLPNDDGTYQMRKSLEISAADKHKYTCSATHLSLDNTLDVILESEEYVETPS</sequence>
<dbReference type="EMBL" id="JAAMOB010000025">
    <property type="protein sequence ID" value="KAF4094948.1"/>
    <property type="molecule type" value="Genomic_DNA"/>
</dbReference>
<dbReference type="Gene3D" id="2.60.40.10">
    <property type="entry name" value="Immunoglobulins"/>
    <property type="match status" value="1"/>
</dbReference>
<keyword evidence="2" id="KW-0393">Immunoglobulin domain</keyword>
<dbReference type="InterPro" id="IPR003597">
    <property type="entry name" value="Ig_C1-set"/>
</dbReference>
<dbReference type="PROSITE" id="PS00290">
    <property type="entry name" value="IG_MHC"/>
    <property type="match status" value="1"/>
</dbReference>
<dbReference type="SUPFAM" id="SSF48726">
    <property type="entry name" value="Immunoglobulin"/>
    <property type="match status" value="1"/>
</dbReference>
<accession>A0A7J6BIU2</accession>
<dbReference type="InterPro" id="IPR050208">
    <property type="entry name" value="MHC_class-I_related"/>
</dbReference>
<dbReference type="GO" id="GO:0005615">
    <property type="term" value="C:extracellular space"/>
    <property type="evidence" value="ECO:0007669"/>
    <property type="project" value="TreeGrafter"/>
</dbReference>
<dbReference type="InterPro" id="IPR011162">
    <property type="entry name" value="MHC_I/II-like_Ag-recog"/>
</dbReference>
<reference evidence="4 5" key="1">
    <citation type="submission" date="2020-04" db="EMBL/GenBank/DDBJ databases">
        <title>Chromosome-level genome assembly of a cyprinid fish Onychostoma macrolepis by integration of Nanopore Sequencing, Bionano and Hi-C technology.</title>
        <authorList>
            <person name="Wang D."/>
        </authorList>
    </citation>
    <scope>NUCLEOTIDE SEQUENCE [LARGE SCALE GENOMIC DNA]</scope>
    <source>
        <strain evidence="4">SWU-2019</strain>
        <tissue evidence="4">Muscle</tissue>
    </source>
</reference>
<dbReference type="FunFam" id="3.30.500.10:FF:000007">
    <property type="entry name" value="Major histocompatibility complex class I LDA"/>
    <property type="match status" value="1"/>
</dbReference>
<dbReference type="GO" id="GO:0006955">
    <property type="term" value="P:immune response"/>
    <property type="evidence" value="ECO:0007669"/>
    <property type="project" value="TreeGrafter"/>
</dbReference>
<dbReference type="Pfam" id="PF07654">
    <property type="entry name" value="C1-set"/>
    <property type="match status" value="1"/>
</dbReference>
<dbReference type="Gene3D" id="3.30.500.10">
    <property type="entry name" value="MHC class I-like antigen recognition-like"/>
    <property type="match status" value="1"/>
</dbReference>
<dbReference type="PANTHER" id="PTHR16675">
    <property type="entry name" value="MHC CLASS I-RELATED"/>
    <property type="match status" value="1"/>
</dbReference>